<reference evidence="3 4" key="1">
    <citation type="submission" date="2018-11" db="EMBL/GenBank/DDBJ databases">
        <title>Phylogenetic determinants of toxin gene distribution in genomes of Brevibacillus laterosporus.</title>
        <authorList>
            <person name="Glare T.R."/>
            <person name="Durrant A."/>
            <person name="Berry C."/>
            <person name="Palma L."/>
            <person name="Ormskirk M."/>
            <person name="Cox M.O."/>
        </authorList>
    </citation>
    <scope>NUCLEOTIDE SEQUENCE [LARGE SCALE GENOMIC DNA]</scope>
    <source>
        <strain evidence="3 4">1821L</strain>
    </source>
</reference>
<evidence type="ECO:0000259" key="2">
    <source>
        <dbReference type="SMART" id="SM00507"/>
    </source>
</evidence>
<evidence type="ECO:0000256" key="1">
    <source>
        <dbReference type="SAM" id="MobiDB-lite"/>
    </source>
</evidence>
<evidence type="ECO:0000313" key="4">
    <source>
        <dbReference type="Proteomes" id="UP000319432"/>
    </source>
</evidence>
<dbReference type="Gene3D" id="1.10.30.50">
    <property type="match status" value="1"/>
</dbReference>
<accession>A0A518V7R2</accession>
<dbReference type="EMBL" id="CP033464">
    <property type="protein sequence ID" value="QDX92993.1"/>
    <property type="molecule type" value="Genomic_DNA"/>
</dbReference>
<keyword evidence="4" id="KW-1185">Reference proteome</keyword>
<name>A0A518V7R2_BRELA</name>
<protein>
    <submittedName>
        <fullName evidence="3">HNH endonuclease</fullName>
    </submittedName>
</protein>
<proteinExistence type="predicted"/>
<dbReference type="AlphaFoldDB" id="A0A518V7R2"/>
<dbReference type="OrthoDB" id="9802901at2"/>
<organism evidence="3 4">
    <name type="scientific">Brevibacillus laterosporus</name>
    <name type="common">Bacillus laterosporus</name>
    <dbReference type="NCBI Taxonomy" id="1465"/>
    <lineage>
        <taxon>Bacteria</taxon>
        <taxon>Bacillati</taxon>
        <taxon>Bacillota</taxon>
        <taxon>Bacilli</taxon>
        <taxon>Bacillales</taxon>
        <taxon>Paenibacillaceae</taxon>
        <taxon>Brevibacillus</taxon>
    </lineage>
</organism>
<feature type="region of interest" description="Disordered" evidence="1">
    <location>
        <begin position="40"/>
        <end position="89"/>
    </location>
</feature>
<evidence type="ECO:0000313" key="3">
    <source>
        <dbReference type="EMBL" id="QDX92993.1"/>
    </source>
</evidence>
<keyword evidence="3" id="KW-0378">Hydrolase</keyword>
<dbReference type="Pfam" id="PF13395">
    <property type="entry name" value="HNH_4"/>
    <property type="match status" value="1"/>
</dbReference>
<dbReference type="CDD" id="cd00085">
    <property type="entry name" value="HNHc"/>
    <property type="match status" value="1"/>
</dbReference>
<feature type="compositionally biased region" description="Basic and acidic residues" evidence="1">
    <location>
        <begin position="57"/>
        <end position="66"/>
    </location>
</feature>
<keyword evidence="3" id="KW-0255">Endonuclease</keyword>
<dbReference type="GO" id="GO:0004519">
    <property type="term" value="F:endonuclease activity"/>
    <property type="evidence" value="ECO:0007669"/>
    <property type="project" value="UniProtKB-KW"/>
</dbReference>
<sequence>MKLIHLKIDKHADKHKRLIPTCNFEEETPDPNEWQIDHIIPRDKDGTNSFSNAQVLTRKENRDKSNKLPSDLNKPSKKTPPTKPKRRKK</sequence>
<feature type="domain" description="HNH nuclease" evidence="2">
    <location>
        <begin position="11"/>
        <end position="62"/>
    </location>
</feature>
<dbReference type="SMART" id="SM00507">
    <property type="entry name" value="HNHc"/>
    <property type="match status" value="1"/>
</dbReference>
<dbReference type="Proteomes" id="UP000319432">
    <property type="component" value="Chromosome"/>
</dbReference>
<dbReference type="InterPro" id="IPR003615">
    <property type="entry name" value="HNH_nuc"/>
</dbReference>
<gene>
    <name evidence="3" type="ORF">EEL30_12185</name>
</gene>
<keyword evidence="3" id="KW-0540">Nuclease</keyword>